<dbReference type="EMBL" id="OX395144">
    <property type="protein sequence ID" value="CAI5799239.1"/>
    <property type="molecule type" value="Genomic_DNA"/>
</dbReference>
<keyword evidence="3" id="KW-1185">Reference proteome</keyword>
<proteinExistence type="predicted"/>
<feature type="region of interest" description="Disordered" evidence="1">
    <location>
        <begin position="1"/>
        <end position="72"/>
    </location>
</feature>
<name>A0AA35PSV5_9SAUR</name>
<evidence type="ECO:0000313" key="3">
    <source>
        <dbReference type="Proteomes" id="UP001178461"/>
    </source>
</evidence>
<feature type="compositionally biased region" description="Polar residues" evidence="1">
    <location>
        <begin position="11"/>
        <end position="27"/>
    </location>
</feature>
<sequence>MNLKQKPRVSSPETQTTGLLARNSNHGSPRPKLKPRVSSPETQTTGLLARNSNHGSPCPKLKPRVSSPETQTTDPEFLCLSAVYKTNPSVGPQFVNLPLCSPRQPPA</sequence>
<feature type="compositionally biased region" description="Polar residues" evidence="1">
    <location>
        <begin position="39"/>
        <end position="55"/>
    </location>
</feature>
<evidence type="ECO:0000256" key="1">
    <source>
        <dbReference type="SAM" id="MobiDB-lite"/>
    </source>
</evidence>
<organism evidence="2 3">
    <name type="scientific">Podarcis lilfordi</name>
    <name type="common">Lilford's wall lizard</name>
    <dbReference type="NCBI Taxonomy" id="74358"/>
    <lineage>
        <taxon>Eukaryota</taxon>
        <taxon>Metazoa</taxon>
        <taxon>Chordata</taxon>
        <taxon>Craniata</taxon>
        <taxon>Vertebrata</taxon>
        <taxon>Euteleostomi</taxon>
        <taxon>Lepidosauria</taxon>
        <taxon>Squamata</taxon>
        <taxon>Bifurcata</taxon>
        <taxon>Unidentata</taxon>
        <taxon>Episquamata</taxon>
        <taxon>Laterata</taxon>
        <taxon>Lacertibaenia</taxon>
        <taxon>Lacertidae</taxon>
        <taxon>Podarcis</taxon>
    </lineage>
</organism>
<evidence type="ECO:0000313" key="2">
    <source>
        <dbReference type="EMBL" id="CAI5799239.1"/>
    </source>
</evidence>
<protein>
    <submittedName>
        <fullName evidence="2">Uncharacterized protein</fullName>
    </submittedName>
</protein>
<accession>A0AA35PSV5</accession>
<reference evidence="2" key="1">
    <citation type="submission" date="2022-12" db="EMBL/GenBank/DDBJ databases">
        <authorList>
            <person name="Alioto T."/>
            <person name="Alioto T."/>
            <person name="Gomez Garrido J."/>
        </authorList>
    </citation>
    <scope>NUCLEOTIDE SEQUENCE</scope>
</reference>
<dbReference type="AlphaFoldDB" id="A0AA35PSV5"/>
<dbReference type="Proteomes" id="UP001178461">
    <property type="component" value="Chromosome 18"/>
</dbReference>
<gene>
    <name evidence="2" type="ORF">PODLI_1B023299</name>
</gene>